<proteinExistence type="predicted"/>
<evidence type="ECO:0000313" key="2">
    <source>
        <dbReference type="EMBL" id="SFD93858.1"/>
    </source>
</evidence>
<dbReference type="RefSeq" id="WP_223163016.1">
    <property type="nucleotide sequence ID" value="NZ_FOMS01000004.1"/>
</dbReference>
<dbReference type="AlphaFoldDB" id="A0A1I1WHI4"/>
<accession>A0A1I1WHI4</accession>
<name>A0A1I1WHI4_9RHOB</name>
<evidence type="ECO:0000256" key="1">
    <source>
        <dbReference type="SAM" id="SignalP"/>
    </source>
</evidence>
<feature type="signal peptide" evidence="1">
    <location>
        <begin position="1"/>
        <end position="17"/>
    </location>
</feature>
<sequence>MKAIPLVLAVCALTLSACGQRETVTRSASFSTVNLANGPLRTACLRSDRPKRNPQLCGCIQGVADRVLTSSEQRVAESFYRDPHQAQVIRQSDRQDDERLWSTYTRFVRSAERSCSAL</sequence>
<evidence type="ECO:0008006" key="4">
    <source>
        <dbReference type="Google" id="ProtNLM"/>
    </source>
</evidence>
<dbReference type="PROSITE" id="PS51257">
    <property type="entry name" value="PROKAR_LIPOPROTEIN"/>
    <property type="match status" value="1"/>
</dbReference>
<keyword evidence="3" id="KW-1185">Reference proteome</keyword>
<evidence type="ECO:0000313" key="3">
    <source>
        <dbReference type="Proteomes" id="UP000325289"/>
    </source>
</evidence>
<reference evidence="2 3" key="1">
    <citation type="submission" date="2016-10" db="EMBL/GenBank/DDBJ databases">
        <authorList>
            <person name="Varghese N."/>
            <person name="Submissions S."/>
        </authorList>
    </citation>
    <scope>NUCLEOTIDE SEQUENCE [LARGE SCALE GENOMIC DNA]</scope>
    <source>
        <strain evidence="3">YIM D21,KCTC 23444,ACCC 10710</strain>
    </source>
</reference>
<protein>
    <recommendedName>
        <fullName evidence="4">Arginine transporter</fullName>
    </recommendedName>
</protein>
<gene>
    <name evidence="2" type="ORF">SAMN04515678_104292</name>
</gene>
<organism evidence="2 3">
    <name type="scientific">Roseivivax sediminis</name>
    <dbReference type="NCBI Taxonomy" id="936889"/>
    <lineage>
        <taxon>Bacteria</taxon>
        <taxon>Pseudomonadati</taxon>
        <taxon>Pseudomonadota</taxon>
        <taxon>Alphaproteobacteria</taxon>
        <taxon>Rhodobacterales</taxon>
        <taxon>Roseobacteraceae</taxon>
        <taxon>Roseivivax</taxon>
    </lineage>
</organism>
<keyword evidence="1" id="KW-0732">Signal</keyword>
<dbReference type="EMBL" id="FOMS01000004">
    <property type="protein sequence ID" value="SFD93858.1"/>
    <property type="molecule type" value="Genomic_DNA"/>
</dbReference>
<dbReference type="Proteomes" id="UP000325289">
    <property type="component" value="Unassembled WGS sequence"/>
</dbReference>
<feature type="chain" id="PRO_5009301960" description="Arginine transporter" evidence="1">
    <location>
        <begin position="18"/>
        <end position="118"/>
    </location>
</feature>